<evidence type="ECO:0000256" key="1">
    <source>
        <dbReference type="ARBA" id="ARBA00022737"/>
    </source>
</evidence>
<dbReference type="SMART" id="SM00248">
    <property type="entry name" value="ANK"/>
    <property type="match status" value="3"/>
</dbReference>
<feature type="repeat" description="ANK" evidence="2">
    <location>
        <begin position="494"/>
        <end position="527"/>
    </location>
</feature>
<dbReference type="PROSITE" id="PS50297">
    <property type="entry name" value="ANK_REP_REGION"/>
    <property type="match status" value="2"/>
</dbReference>
<dbReference type="InterPro" id="IPR002110">
    <property type="entry name" value="Ankyrin_rpt"/>
</dbReference>
<gene>
    <name evidence="4" type="ORF">BDV39DRAFT_204701</name>
</gene>
<name>A0A5N6X388_9EURO</name>
<proteinExistence type="predicted"/>
<protein>
    <recommendedName>
        <fullName evidence="3">Nephrocystin 3-like N-terminal domain-containing protein</fullName>
    </recommendedName>
</protein>
<sequence length="632" mass="70199">MSRTDYNHLLGKLCPGDSTAERQESLSRERIGTLGNWFLEDRLTQEWINGSGLQLLWAYGPAATGKTYISSLVVDHIRSKESRPGIAVFYFDDAHPQYNVADFGVAFRSISRQLMAQIIDPPADILDLAEGYSAFHSLDGGKPAGLWSLITSSFDSVFVVFDAVNASEAALKDMLIYLGGNDVQNSRLHILITSRYPPPRSLLRTYELPTVVMRASDDDLMTYIMHELGDLSDEKHLSSMPKDVHETMSAVIELLDGVFPPLPRFRAIPDTLDELAQVLSNEPLSEKSKGLSQLALSHIGRAEHEKNTIQVLHLVFALEEIGYKPTISQVVDFLPFLGIYKKEDNYYTTDDVANMCTVFVSLSTGTQTMRIRSPLLQNHLREEASRSNTKRTMLRAAISYLSQDTFRSGACTSSVNLKKRFQTHPFLPFAARIISLYTSRVPHQQEALDDFLRFASHRGSIDSYLQAADAWPYQDDDSYDELESAEQRWGYFPRGYGPLHVAAHIVGGRVFVKALLQQGEDVEGKSGNGQTPLHVAAGIEDESETARTLLEYGANVSAVDDDGETPLSVAVVEGGLETVKLLVEFGADVGSLDASILVECDEEKRDVVEYLIGLGVNFPDEDHMDEDDEEEA</sequence>
<accession>A0A5N6X388</accession>
<reference evidence="5" key="1">
    <citation type="submission" date="2019-04" db="EMBL/GenBank/DDBJ databases">
        <title>Friends and foes A comparative genomics studyof 23 Aspergillus species from section Flavi.</title>
        <authorList>
            <consortium name="DOE Joint Genome Institute"/>
            <person name="Kjaerbolling I."/>
            <person name="Vesth T."/>
            <person name="Frisvad J.C."/>
            <person name="Nybo J.L."/>
            <person name="Theobald S."/>
            <person name="Kildgaard S."/>
            <person name="Isbrandt T."/>
            <person name="Kuo A."/>
            <person name="Sato A."/>
            <person name="Lyhne E.K."/>
            <person name="Kogle M.E."/>
            <person name="Wiebenga A."/>
            <person name="Kun R.S."/>
            <person name="Lubbers R.J."/>
            <person name="Makela M.R."/>
            <person name="Barry K."/>
            <person name="Chovatia M."/>
            <person name="Clum A."/>
            <person name="Daum C."/>
            <person name="Haridas S."/>
            <person name="He G."/>
            <person name="LaButti K."/>
            <person name="Lipzen A."/>
            <person name="Mondo S."/>
            <person name="Riley R."/>
            <person name="Salamov A."/>
            <person name="Simmons B.A."/>
            <person name="Magnuson J.K."/>
            <person name="Henrissat B."/>
            <person name="Mortensen U.H."/>
            <person name="Larsen T.O."/>
            <person name="Devries R.P."/>
            <person name="Grigoriev I.V."/>
            <person name="Machida M."/>
            <person name="Baker S.E."/>
            <person name="Andersen M.R."/>
        </authorList>
    </citation>
    <scope>NUCLEOTIDE SEQUENCE [LARGE SCALE GENOMIC DNA]</scope>
    <source>
        <strain evidence="5">CBS 130017</strain>
    </source>
</reference>
<dbReference type="Gene3D" id="1.25.40.20">
    <property type="entry name" value="Ankyrin repeat-containing domain"/>
    <property type="match status" value="1"/>
</dbReference>
<feature type="domain" description="Nephrocystin 3-like N-terminal" evidence="3">
    <location>
        <begin position="35"/>
        <end position="195"/>
    </location>
</feature>
<keyword evidence="2" id="KW-0040">ANK repeat</keyword>
<keyword evidence="5" id="KW-1185">Reference proteome</keyword>
<dbReference type="InterPro" id="IPR027417">
    <property type="entry name" value="P-loop_NTPase"/>
</dbReference>
<keyword evidence="1" id="KW-0677">Repeat</keyword>
<dbReference type="Gene3D" id="3.40.50.300">
    <property type="entry name" value="P-loop containing nucleotide triphosphate hydrolases"/>
    <property type="match status" value="1"/>
</dbReference>
<dbReference type="SUPFAM" id="SSF52540">
    <property type="entry name" value="P-loop containing nucleoside triphosphate hydrolases"/>
    <property type="match status" value="1"/>
</dbReference>
<organism evidence="4 5">
    <name type="scientific">Aspergillus sergii</name>
    <dbReference type="NCBI Taxonomy" id="1034303"/>
    <lineage>
        <taxon>Eukaryota</taxon>
        <taxon>Fungi</taxon>
        <taxon>Dikarya</taxon>
        <taxon>Ascomycota</taxon>
        <taxon>Pezizomycotina</taxon>
        <taxon>Eurotiomycetes</taxon>
        <taxon>Eurotiomycetidae</taxon>
        <taxon>Eurotiales</taxon>
        <taxon>Aspergillaceae</taxon>
        <taxon>Aspergillus</taxon>
        <taxon>Aspergillus subgen. Circumdati</taxon>
    </lineage>
</organism>
<dbReference type="InterPro" id="IPR036770">
    <property type="entry name" value="Ankyrin_rpt-contain_sf"/>
</dbReference>
<dbReference type="Pfam" id="PF24883">
    <property type="entry name" value="NPHP3_N"/>
    <property type="match status" value="1"/>
</dbReference>
<dbReference type="AlphaFoldDB" id="A0A5N6X388"/>
<feature type="repeat" description="ANK" evidence="2">
    <location>
        <begin position="528"/>
        <end position="561"/>
    </location>
</feature>
<dbReference type="Proteomes" id="UP000325945">
    <property type="component" value="Unassembled WGS sequence"/>
</dbReference>
<dbReference type="SUPFAM" id="SSF48403">
    <property type="entry name" value="Ankyrin repeat"/>
    <property type="match status" value="1"/>
</dbReference>
<dbReference type="InterPro" id="IPR056884">
    <property type="entry name" value="NPHP3-like_N"/>
</dbReference>
<dbReference type="PANTHER" id="PTHR10039:SF16">
    <property type="entry name" value="GPI INOSITOL-DEACYLASE"/>
    <property type="match status" value="1"/>
</dbReference>
<dbReference type="EMBL" id="ML741790">
    <property type="protein sequence ID" value="KAE8327681.1"/>
    <property type="molecule type" value="Genomic_DNA"/>
</dbReference>
<dbReference type="PROSITE" id="PS50088">
    <property type="entry name" value="ANK_REPEAT"/>
    <property type="match status" value="3"/>
</dbReference>
<evidence type="ECO:0000313" key="4">
    <source>
        <dbReference type="EMBL" id="KAE8327681.1"/>
    </source>
</evidence>
<dbReference type="PANTHER" id="PTHR10039">
    <property type="entry name" value="AMELOGENIN"/>
    <property type="match status" value="1"/>
</dbReference>
<evidence type="ECO:0000313" key="5">
    <source>
        <dbReference type="Proteomes" id="UP000325945"/>
    </source>
</evidence>
<dbReference type="Pfam" id="PF12796">
    <property type="entry name" value="Ank_2"/>
    <property type="match status" value="1"/>
</dbReference>
<feature type="repeat" description="ANK" evidence="2">
    <location>
        <begin position="562"/>
        <end position="594"/>
    </location>
</feature>
<evidence type="ECO:0000259" key="3">
    <source>
        <dbReference type="Pfam" id="PF24883"/>
    </source>
</evidence>
<evidence type="ECO:0000256" key="2">
    <source>
        <dbReference type="PROSITE-ProRule" id="PRU00023"/>
    </source>
</evidence>